<keyword evidence="11" id="KW-0677">Repeat</keyword>
<keyword evidence="17" id="KW-0804">Transcription</keyword>
<dbReference type="SUPFAM" id="SSF56219">
    <property type="entry name" value="DNase I-like"/>
    <property type="match status" value="1"/>
</dbReference>
<dbReference type="InterPro" id="IPR032675">
    <property type="entry name" value="LRR_dom_sf"/>
</dbReference>
<dbReference type="EnsemblMetazoa" id="SSS_2623s_mrna">
    <property type="protein sequence ID" value="KAF7495487.1"/>
    <property type="gene ID" value="SSS_2623"/>
</dbReference>
<dbReference type="PROSITE" id="PS51450">
    <property type="entry name" value="LRR"/>
    <property type="match status" value="1"/>
</dbReference>
<dbReference type="EC" id="3.1.13.4" evidence="6"/>
<evidence type="ECO:0000313" key="24">
    <source>
        <dbReference type="EMBL" id="KAF7495487.1"/>
    </source>
</evidence>
<feature type="compositionally biased region" description="Polar residues" evidence="22">
    <location>
        <begin position="281"/>
        <end position="297"/>
    </location>
</feature>
<evidence type="ECO:0000256" key="17">
    <source>
        <dbReference type="ARBA" id="ARBA00023163"/>
    </source>
</evidence>
<keyword evidence="26" id="KW-1185">Reference proteome</keyword>
<accession>A0A834RH16</accession>
<dbReference type="Proteomes" id="UP000070412">
    <property type="component" value="Unassembled WGS sequence"/>
</dbReference>
<name>A0A834RH16_SARSC</name>
<evidence type="ECO:0000256" key="19">
    <source>
        <dbReference type="ARBA" id="ARBA00030493"/>
    </source>
</evidence>
<evidence type="ECO:0000256" key="9">
    <source>
        <dbReference type="ARBA" id="ARBA00022722"/>
    </source>
</evidence>
<evidence type="ECO:0000256" key="10">
    <source>
        <dbReference type="ARBA" id="ARBA00022723"/>
    </source>
</evidence>
<dbReference type="InterPro" id="IPR050410">
    <property type="entry name" value="CCR4/nocturin_mRNA_transcr"/>
</dbReference>
<keyword evidence="12" id="KW-0378">Hydrolase</keyword>
<evidence type="ECO:0000256" key="3">
    <source>
        <dbReference type="ARBA" id="ARBA00004123"/>
    </source>
</evidence>
<evidence type="ECO:0000256" key="12">
    <source>
        <dbReference type="ARBA" id="ARBA00022801"/>
    </source>
</evidence>
<evidence type="ECO:0000313" key="26">
    <source>
        <dbReference type="Proteomes" id="UP000070412"/>
    </source>
</evidence>
<evidence type="ECO:0000256" key="7">
    <source>
        <dbReference type="ARBA" id="ARBA00022490"/>
    </source>
</evidence>
<evidence type="ECO:0000256" key="5">
    <source>
        <dbReference type="ARBA" id="ARBA00010774"/>
    </source>
</evidence>
<feature type="compositionally biased region" description="Low complexity" evidence="22">
    <location>
        <begin position="1303"/>
        <end position="1313"/>
    </location>
</feature>
<keyword evidence="14" id="KW-0460">Magnesium</keyword>
<feature type="region of interest" description="Disordered" evidence="22">
    <location>
        <begin position="1261"/>
        <end position="1438"/>
    </location>
</feature>
<comment type="cofactor">
    <cofactor evidence="2">
        <name>Mg(2+)</name>
        <dbReference type="ChEBI" id="CHEBI:18420"/>
    </cofactor>
</comment>
<comment type="catalytic activity">
    <reaction evidence="1">
        <text>Exonucleolytic cleavage of poly(A) to 5'-AMP.</text>
        <dbReference type="EC" id="3.1.13.4"/>
    </reaction>
</comment>
<evidence type="ECO:0000256" key="16">
    <source>
        <dbReference type="ARBA" id="ARBA00023015"/>
    </source>
</evidence>
<evidence type="ECO:0000256" key="14">
    <source>
        <dbReference type="ARBA" id="ARBA00022842"/>
    </source>
</evidence>
<feature type="region of interest" description="Disordered" evidence="22">
    <location>
        <begin position="1"/>
        <end position="22"/>
    </location>
</feature>
<dbReference type="GO" id="GO:0003723">
    <property type="term" value="F:RNA binding"/>
    <property type="evidence" value="ECO:0007669"/>
    <property type="project" value="UniProtKB-KW"/>
</dbReference>
<keyword evidence="9" id="KW-0540">Nuclease</keyword>
<proteinExistence type="inferred from homology"/>
<dbReference type="Gene3D" id="3.60.10.10">
    <property type="entry name" value="Endonuclease/exonuclease/phosphatase"/>
    <property type="match status" value="1"/>
</dbReference>
<dbReference type="SMART" id="SM00369">
    <property type="entry name" value="LRR_TYP"/>
    <property type="match status" value="3"/>
</dbReference>
<evidence type="ECO:0000256" key="21">
    <source>
        <dbReference type="ARBA" id="ARBA00033317"/>
    </source>
</evidence>
<evidence type="ECO:0000256" key="11">
    <source>
        <dbReference type="ARBA" id="ARBA00022737"/>
    </source>
</evidence>
<organism evidence="24">
    <name type="scientific">Sarcoptes scabiei</name>
    <name type="common">Itch mite</name>
    <name type="synonym">Acarus scabiei</name>
    <dbReference type="NCBI Taxonomy" id="52283"/>
    <lineage>
        <taxon>Eukaryota</taxon>
        <taxon>Metazoa</taxon>
        <taxon>Ecdysozoa</taxon>
        <taxon>Arthropoda</taxon>
        <taxon>Chelicerata</taxon>
        <taxon>Arachnida</taxon>
        <taxon>Acari</taxon>
        <taxon>Acariformes</taxon>
        <taxon>Sarcoptiformes</taxon>
        <taxon>Astigmata</taxon>
        <taxon>Psoroptidia</taxon>
        <taxon>Sarcoptoidea</taxon>
        <taxon>Sarcoptidae</taxon>
        <taxon>Sarcoptinae</taxon>
        <taxon>Sarcoptes</taxon>
    </lineage>
</organism>
<dbReference type="EMBL" id="WVUK01000048">
    <property type="protein sequence ID" value="KAF7495487.1"/>
    <property type="molecule type" value="Genomic_DNA"/>
</dbReference>
<reference evidence="26" key="1">
    <citation type="journal article" date="2020" name="PLoS Negl. Trop. Dis.">
        <title>High-quality nuclear genome for Sarcoptes scabiei-A critical resource for a neglected parasite.</title>
        <authorList>
            <person name="Korhonen P.K."/>
            <person name="Gasser R.B."/>
            <person name="Ma G."/>
            <person name="Wang T."/>
            <person name="Stroehlein A.J."/>
            <person name="Young N.D."/>
            <person name="Ang C.S."/>
            <person name="Fernando D.D."/>
            <person name="Lu H.C."/>
            <person name="Taylor S."/>
            <person name="Reynolds S.L."/>
            <person name="Mofiz E."/>
            <person name="Najaraj S.H."/>
            <person name="Gowda H."/>
            <person name="Madugundu A."/>
            <person name="Renuse S."/>
            <person name="Holt D."/>
            <person name="Pandey A."/>
            <person name="Papenfuss A.T."/>
            <person name="Fischer K."/>
        </authorList>
    </citation>
    <scope>NUCLEOTIDE SEQUENCE [LARGE SCALE GENOMIC DNA]</scope>
</reference>
<keyword evidence="7" id="KW-0963">Cytoplasm</keyword>
<dbReference type="Pfam" id="PF13855">
    <property type="entry name" value="LRR_8"/>
    <property type="match status" value="1"/>
</dbReference>
<evidence type="ECO:0000313" key="25">
    <source>
        <dbReference type="EnsemblMetazoa" id="KAF7495487.1"/>
    </source>
</evidence>
<feature type="compositionally biased region" description="Low complexity" evidence="22">
    <location>
        <begin position="1321"/>
        <end position="1346"/>
    </location>
</feature>
<dbReference type="SUPFAM" id="SSF52058">
    <property type="entry name" value="L domain-like"/>
    <property type="match status" value="1"/>
</dbReference>
<protein>
    <recommendedName>
        <fullName evidence="6">poly(A)-specific ribonuclease</fullName>
        <ecNumber evidence="6">3.1.13.4</ecNumber>
    </recommendedName>
    <alternativeName>
        <fullName evidence="19">Carbon catabolite repressor protein 4</fullName>
    </alternativeName>
    <alternativeName>
        <fullName evidence="20">Cytoplasmic deadenylase</fullName>
    </alternativeName>
    <alternativeName>
        <fullName evidence="21">Glucose-repressible alcohol dehydrogenase transcriptional effector</fullName>
    </alternativeName>
</protein>
<sequence>MMPIMSRPGHRDRDNKYEPMNPRRAPIILTSDDVAQGKESYWSELEITGLVRNLSPQLWSFTHLTGLYLNDNSLTKLSPDIGKLQHLQVLDLSNNKLRNLPGEIGDLIMLRELYLMHNNLRQLPYELGRLFQLQSLALKGNPLTQELLVIYNEQNGVQKLLTYLLDNLQVENNYESIENLPDAPISSEFCVKPNRSRINESQESTFSILSNQKLDQNAHKISEHCEESTFLEISAEDRSDSVFEKDVSVLEISFAKLALHAQGVPLVICDDYDPINQTFQNTNHLENGRSTPKNISNGYSGHRRRRRSYHVLQQPMHPANFIQSMQQEQTKNINFRHSSQMNSGNFQNNYHRYKENLLDFQSPQLPPYYCHHYHHHHHHYLYASQLINTPIDCDSITGNDHRFIAENNFDHLSESKSNMTRVQFVKGNDLFIYDTSRNENRNKDLCGIDESEFRDQLNLQNQILSSESISTVIDTGLFEKSTEILSKESDGPGVESFHNFFVSSDSMIECSTLSSCSESDNRFSFGSASATSCSPSSSLDQEDDISVDSVLTSSKIGDTEENNLRSNPEMNFLSSSQDSNILSLNSLPEASCELFNTKRFSTPKTHKPRKRRRKSCLSNVSPSNIVTNGVETLKTLIAKDRSEEDQFKHSSRSSIDDQFTKVFKSLNCKFNHFNEKRLPDLLFPDLQPPTRPWLPKLEPTRNHHVSNVFTVMSYNVLCDKLASRQLYAYCPSWALSWDFRKNIIMKEIKQYDADIICLQEVESGQFEAFFLPELKTAHYYGIFSPKSRAKTMNEQERKRVDGCAIFFKTEKFELVHEHLMEFTFLAAQTADGEGSEEMLNRVMPKDNIGLVALLKTKEVELDISPNKSKEFQNMEPFESQPLVICTAHIHWDPEYCDVKLIQTMLMMRELQKFIDQSASLFNLKNDSSDVDPNSIPLILCGDFNSLPESGVVEYLSKGKISVEHADFKKLAYKLCLRKICPVVDQNDKDYTHPFDIIKAYNDDVLPFTNYTFDFRGVIDYIFCSKRFFSVLGVLGPLDSNWFTKHRIPGCPHHYIPSDHFPIVAELELLTKRSMEKEKFIQDKKSRSAQYDRSQIEGMAVAAGRSVAENVAGPYGGRAYDQTEELIEKHRNDPPNSNKDLTEEESKERALEISKEVGQAALKVAVGSQTTSDVKQKASEVGEDLGRAALDSVAGPYGGRAYDQTKELVEKHRDDPPNSNRDLTKEESKERATEIGKEVGRAAVEVVAGPYGSRAINVADKIANGNGPNTQSRYGNGQNNQIRYGDGQNTGTRFDGGQNGYGNGQNYQTGYNNEQNDRNRFSNGGSNQNGYESGQNNQNGYGNRQNYKTGYNNGQNDRNRFDSGQNSQNGFGNRQNNQNGYNNRQNDGNRFDSGQNSQNGFGNRQNNQNGYNNRQNDGNRFGGVNQNGNGNGQNYGNRF</sequence>
<feature type="compositionally biased region" description="Low complexity" evidence="22">
    <location>
        <begin position="1363"/>
        <end position="1438"/>
    </location>
</feature>
<dbReference type="InterPro" id="IPR005135">
    <property type="entry name" value="Endo/exonuclease/phosphatase"/>
</dbReference>
<dbReference type="Gene3D" id="3.80.10.10">
    <property type="entry name" value="Ribonuclease Inhibitor"/>
    <property type="match status" value="1"/>
</dbReference>
<comment type="similarity">
    <text evidence="5">Belongs to the CCR4/nocturin family.</text>
</comment>
<dbReference type="GO" id="GO:0004535">
    <property type="term" value="F:poly(A)-specific ribonuclease activity"/>
    <property type="evidence" value="ECO:0007669"/>
    <property type="project" value="UniProtKB-EC"/>
</dbReference>
<keyword evidence="16" id="KW-0805">Transcription regulation</keyword>
<evidence type="ECO:0000256" key="15">
    <source>
        <dbReference type="ARBA" id="ARBA00022884"/>
    </source>
</evidence>
<comment type="subcellular location">
    <subcellularLocation>
        <location evidence="4">Cytoplasm</location>
    </subcellularLocation>
    <subcellularLocation>
        <location evidence="3">Nucleus</location>
    </subcellularLocation>
</comment>
<feature type="domain" description="Endonuclease/exonuclease/phosphatase" evidence="23">
    <location>
        <begin position="712"/>
        <end position="1059"/>
    </location>
</feature>
<feature type="region of interest" description="Disordered" evidence="22">
    <location>
        <begin position="1207"/>
        <end position="1235"/>
    </location>
</feature>
<dbReference type="GO" id="GO:0046872">
    <property type="term" value="F:metal ion binding"/>
    <property type="evidence" value="ECO:0007669"/>
    <property type="project" value="UniProtKB-KW"/>
</dbReference>
<feature type="region of interest" description="Disordered" evidence="22">
    <location>
        <begin position="281"/>
        <end position="301"/>
    </location>
</feature>
<dbReference type="Pfam" id="PF03372">
    <property type="entry name" value="Exo_endo_phos"/>
    <property type="match status" value="1"/>
</dbReference>
<evidence type="ECO:0000256" key="6">
    <source>
        <dbReference type="ARBA" id="ARBA00012161"/>
    </source>
</evidence>
<evidence type="ECO:0000256" key="13">
    <source>
        <dbReference type="ARBA" id="ARBA00022839"/>
    </source>
</evidence>
<dbReference type="GO" id="GO:0005737">
    <property type="term" value="C:cytoplasm"/>
    <property type="evidence" value="ECO:0007669"/>
    <property type="project" value="UniProtKB-SubCell"/>
</dbReference>
<feature type="compositionally biased region" description="Polar residues" evidence="22">
    <location>
        <begin position="1265"/>
        <end position="1291"/>
    </location>
</feature>
<dbReference type="PANTHER" id="PTHR12121:SF100">
    <property type="entry name" value="POLY(A)-SPECIFIC RIBONUCLEASE"/>
    <property type="match status" value="1"/>
</dbReference>
<dbReference type="GO" id="GO:0005634">
    <property type="term" value="C:nucleus"/>
    <property type="evidence" value="ECO:0007669"/>
    <property type="project" value="UniProtKB-SubCell"/>
</dbReference>
<dbReference type="CDD" id="cd09097">
    <property type="entry name" value="Deadenylase_CCR4"/>
    <property type="match status" value="1"/>
</dbReference>
<keyword evidence="8" id="KW-0433">Leucine-rich repeat</keyword>
<evidence type="ECO:0000256" key="20">
    <source>
        <dbReference type="ARBA" id="ARBA00031469"/>
    </source>
</evidence>
<reference evidence="24" key="2">
    <citation type="submission" date="2020-01" db="EMBL/GenBank/DDBJ databases">
        <authorList>
            <person name="Korhonen P.K.K."/>
            <person name="Guangxu M.G."/>
            <person name="Wang T.W."/>
            <person name="Stroehlein A.J.S."/>
            <person name="Young N.D."/>
            <person name="Ang C.-S.A."/>
            <person name="Fernando D.W.F."/>
            <person name="Lu H.L."/>
            <person name="Taylor S.T."/>
            <person name="Ehtesham M.E.M."/>
            <person name="Najaraj S.H.N."/>
            <person name="Harsha G.H.G."/>
            <person name="Madugundu A.M."/>
            <person name="Renuse S.R."/>
            <person name="Holt D.H."/>
            <person name="Pandey A.P."/>
            <person name="Papenfuss A.P."/>
            <person name="Gasser R.B.G."/>
            <person name="Fischer K.F."/>
        </authorList>
    </citation>
    <scope>NUCLEOTIDE SEQUENCE</scope>
    <source>
        <strain evidence="24">SSS_KF_BRIS2020</strain>
    </source>
</reference>
<dbReference type="InterPro" id="IPR001611">
    <property type="entry name" value="Leu-rich_rpt"/>
</dbReference>
<evidence type="ECO:0000256" key="4">
    <source>
        <dbReference type="ARBA" id="ARBA00004496"/>
    </source>
</evidence>
<dbReference type="InterPro" id="IPR036691">
    <property type="entry name" value="Endo/exonu/phosph_ase_sf"/>
</dbReference>
<evidence type="ECO:0000256" key="22">
    <source>
        <dbReference type="SAM" id="MobiDB-lite"/>
    </source>
</evidence>
<evidence type="ECO:0000256" key="1">
    <source>
        <dbReference type="ARBA" id="ARBA00001663"/>
    </source>
</evidence>
<dbReference type="FunFam" id="3.60.10.10:FF:000002">
    <property type="entry name" value="CCR4-NOT transcription complex subunit 6 like"/>
    <property type="match status" value="1"/>
</dbReference>
<keyword evidence="18" id="KW-0539">Nucleus</keyword>
<evidence type="ECO:0000259" key="23">
    <source>
        <dbReference type="Pfam" id="PF03372"/>
    </source>
</evidence>
<dbReference type="PANTHER" id="PTHR12121">
    <property type="entry name" value="CARBON CATABOLITE REPRESSOR PROTEIN 4"/>
    <property type="match status" value="1"/>
</dbReference>
<reference evidence="25" key="3">
    <citation type="submission" date="2022-06" db="UniProtKB">
        <authorList>
            <consortium name="EnsemblMetazoa"/>
        </authorList>
    </citation>
    <scope>IDENTIFICATION</scope>
</reference>
<evidence type="ECO:0000256" key="2">
    <source>
        <dbReference type="ARBA" id="ARBA00001946"/>
    </source>
</evidence>
<dbReference type="InterPro" id="IPR003591">
    <property type="entry name" value="Leu-rich_rpt_typical-subtyp"/>
</dbReference>
<keyword evidence="10" id="KW-0479">Metal-binding</keyword>
<evidence type="ECO:0000256" key="8">
    <source>
        <dbReference type="ARBA" id="ARBA00022614"/>
    </source>
</evidence>
<keyword evidence="15" id="KW-0694">RNA-binding</keyword>
<dbReference type="OrthoDB" id="428734at2759"/>
<evidence type="ECO:0000256" key="18">
    <source>
        <dbReference type="ARBA" id="ARBA00023242"/>
    </source>
</evidence>
<gene>
    <name evidence="24" type="ORF">SSS_2623</name>
</gene>
<keyword evidence="13" id="KW-0269">Exonuclease</keyword>